<dbReference type="AlphaFoldDB" id="A0A4V2F7J0"/>
<feature type="transmembrane region" description="Helical" evidence="1">
    <location>
        <begin position="75"/>
        <end position="93"/>
    </location>
</feature>
<organism evidence="4 5">
    <name type="scientific">Aquimarina brevivitae</name>
    <dbReference type="NCBI Taxonomy" id="323412"/>
    <lineage>
        <taxon>Bacteria</taxon>
        <taxon>Pseudomonadati</taxon>
        <taxon>Bacteroidota</taxon>
        <taxon>Flavobacteriia</taxon>
        <taxon>Flavobacteriales</taxon>
        <taxon>Flavobacteriaceae</taxon>
        <taxon>Aquimarina</taxon>
    </lineage>
</organism>
<dbReference type="Gene3D" id="2.60.120.1440">
    <property type="match status" value="1"/>
</dbReference>
<dbReference type="Pfam" id="PF04773">
    <property type="entry name" value="FecR"/>
    <property type="match status" value="1"/>
</dbReference>
<dbReference type="PANTHER" id="PTHR30273">
    <property type="entry name" value="PERIPLASMIC SIGNAL SENSOR AND SIGMA FACTOR ACTIVATOR FECR-RELATED"/>
    <property type="match status" value="1"/>
</dbReference>
<dbReference type="RefSeq" id="WP_130285796.1">
    <property type="nucleotide sequence ID" value="NZ_SGXE01000001.1"/>
</dbReference>
<protein>
    <submittedName>
        <fullName evidence="4">FecR family protein</fullName>
    </submittedName>
</protein>
<keyword evidence="1" id="KW-0472">Membrane</keyword>
<keyword evidence="5" id="KW-1185">Reference proteome</keyword>
<dbReference type="EMBL" id="SGXE01000001">
    <property type="protein sequence ID" value="RZS99989.1"/>
    <property type="molecule type" value="Genomic_DNA"/>
</dbReference>
<dbReference type="PANTHER" id="PTHR30273:SF2">
    <property type="entry name" value="PROTEIN FECR"/>
    <property type="match status" value="1"/>
</dbReference>
<dbReference type="InterPro" id="IPR006860">
    <property type="entry name" value="FecR"/>
</dbReference>
<keyword evidence="1" id="KW-1133">Transmembrane helix</keyword>
<evidence type="ECO:0000313" key="4">
    <source>
        <dbReference type="EMBL" id="RZS99989.1"/>
    </source>
</evidence>
<accession>A0A4V2F7J0</accession>
<evidence type="ECO:0000259" key="2">
    <source>
        <dbReference type="Pfam" id="PF04773"/>
    </source>
</evidence>
<dbReference type="Gene3D" id="3.55.50.30">
    <property type="match status" value="1"/>
</dbReference>
<feature type="domain" description="Protein FecR C-terminal" evidence="3">
    <location>
        <begin position="233"/>
        <end position="296"/>
    </location>
</feature>
<reference evidence="4 5" key="1">
    <citation type="submission" date="2019-02" db="EMBL/GenBank/DDBJ databases">
        <title>Genomic Encyclopedia of Type Strains, Phase IV (KMG-IV): sequencing the most valuable type-strain genomes for metagenomic binning, comparative biology and taxonomic classification.</title>
        <authorList>
            <person name="Goeker M."/>
        </authorList>
    </citation>
    <scope>NUCLEOTIDE SEQUENCE [LARGE SCALE GENOMIC DNA]</scope>
    <source>
        <strain evidence="4 5">DSM 17196</strain>
    </source>
</reference>
<dbReference type="InterPro" id="IPR012373">
    <property type="entry name" value="Ferrdict_sens_TM"/>
</dbReference>
<comment type="caution">
    <text evidence="4">The sequence shown here is derived from an EMBL/GenBank/DDBJ whole genome shotgun (WGS) entry which is preliminary data.</text>
</comment>
<dbReference type="InterPro" id="IPR032508">
    <property type="entry name" value="FecR_C"/>
</dbReference>
<evidence type="ECO:0000313" key="5">
    <source>
        <dbReference type="Proteomes" id="UP000292262"/>
    </source>
</evidence>
<keyword evidence="1" id="KW-0812">Transmembrane</keyword>
<dbReference type="Proteomes" id="UP000292262">
    <property type="component" value="Unassembled WGS sequence"/>
</dbReference>
<dbReference type="Pfam" id="PF16344">
    <property type="entry name" value="FecR_C"/>
    <property type="match status" value="1"/>
</dbReference>
<proteinExistence type="predicted"/>
<feature type="domain" description="FecR protein" evidence="2">
    <location>
        <begin position="101"/>
        <end position="190"/>
    </location>
</feature>
<evidence type="ECO:0000259" key="3">
    <source>
        <dbReference type="Pfam" id="PF16344"/>
    </source>
</evidence>
<dbReference type="OrthoDB" id="1097347at2"/>
<gene>
    <name evidence="4" type="ORF">EV197_1220</name>
</gene>
<dbReference type="PIRSF" id="PIRSF018266">
    <property type="entry name" value="FecR"/>
    <property type="match status" value="1"/>
</dbReference>
<evidence type="ECO:0000256" key="1">
    <source>
        <dbReference type="SAM" id="Phobius"/>
    </source>
</evidence>
<name>A0A4V2F7J0_9FLAO</name>
<sequence>MKEKDIIIKWLNHESLSETELAKLRDMEGFSSLKTITEKAHHFKAPPYNTINEFENLKSQLTNKMKSSKNNSLSIILKIAAVVVIAIGVYFALPTSNDYEVKTLATETKDITLPDQSEVKLNALTSIRYDKENWSSQRKVYLDGEAHFKVERGNKFDIETDMGTVSVIGTRFNVKSRANYLEVVCYQGVVSVSAGDEILYLRQNEAIEYRGQDLEKKIVTYDMPSWFDNRSLFYSRPIRDVIEELEWQYGVKVNLRNIDQNILFTGNFVHSDLKSALSSIAIPLKLKCKVNGNEVTFYKE</sequence>
<dbReference type="GO" id="GO:0016989">
    <property type="term" value="F:sigma factor antagonist activity"/>
    <property type="evidence" value="ECO:0007669"/>
    <property type="project" value="TreeGrafter"/>
</dbReference>